<dbReference type="EMBL" id="BKCJ010581375">
    <property type="protein sequence ID" value="GFB23296.1"/>
    <property type="molecule type" value="Genomic_DNA"/>
</dbReference>
<comment type="caution">
    <text evidence="1">The sequence shown here is derived from an EMBL/GenBank/DDBJ whole genome shotgun (WGS) entry which is preliminary data.</text>
</comment>
<accession>A0A699L6F9</accession>
<organism evidence="1">
    <name type="scientific">Tanacetum cinerariifolium</name>
    <name type="common">Dalmatian daisy</name>
    <name type="synonym">Chrysanthemum cinerariifolium</name>
    <dbReference type="NCBI Taxonomy" id="118510"/>
    <lineage>
        <taxon>Eukaryota</taxon>
        <taxon>Viridiplantae</taxon>
        <taxon>Streptophyta</taxon>
        <taxon>Embryophyta</taxon>
        <taxon>Tracheophyta</taxon>
        <taxon>Spermatophyta</taxon>
        <taxon>Magnoliopsida</taxon>
        <taxon>eudicotyledons</taxon>
        <taxon>Gunneridae</taxon>
        <taxon>Pentapetalae</taxon>
        <taxon>asterids</taxon>
        <taxon>campanulids</taxon>
        <taxon>Asterales</taxon>
        <taxon>Asteraceae</taxon>
        <taxon>Asteroideae</taxon>
        <taxon>Anthemideae</taxon>
        <taxon>Anthemidinae</taxon>
        <taxon>Tanacetum</taxon>
    </lineage>
</organism>
<sequence>MCDGMFPEESAKVERYIGGLSDMIHGSVKASKPQLIQEAIEFATELMDKKMLIYAERQAEHKRKFDDSLRNNQNSHLKGIMWHGLTLLGQEIRSLMEEPNLYVPSAIITTMGPVHQSTPTIRRLVIWPGHYKSDCPNIKNENQGNRAGNKNAVVRAYAVGTTRTNLNFNVVT</sequence>
<gene>
    <name evidence="1" type="ORF">Tci_695267</name>
</gene>
<reference evidence="1" key="1">
    <citation type="journal article" date="2019" name="Sci. Rep.">
        <title>Draft genome of Tanacetum cinerariifolium, the natural source of mosquito coil.</title>
        <authorList>
            <person name="Yamashiro T."/>
            <person name="Shiraishi A."/>
            <person name="Satake H."/>
            <person name="Nakayama K."/>
        </authorList>
    </citation>
    <scope>NUCLEOTIDE SEQUENCE</scope>
</reference>
<evidence type="ECO:0008006" key="2">
    <source>
        <dbReference type="Google" id="ProtNLM"/>
    </source>
</evidence>
<evidence type="ECO:0000313" key="1">
    <source>
        <dbReference type="EMBL" id="GFB23296.1"/>
    </source>
</evidence>
<feature type="non-terminal residue" evidence="1">
    <location>
        <position position="172"/>
    </location>
</feature>
<protein>
    <recommendedName>
        <fullName evidence="2">Reverse transcriptase domain-containing protein</fullName>
    </recommendedName>
</protein>
<dbReference type="AlphaFoldDB" id="A0A699L6F9"/>
<proteinExistence type="predicted"/>
<name>A0A699L6F9_TANCI</name>